<feature type="site" description="Important for catalytic activity" evidence="15">
    <location>
        <position position="260"/>
    </location>
</feature>
<comment type="similarity">
    <text evidence="1">Belongs to the transketolase family.</text>
</comment>
<dbReference type="Gene3D" id="3.40.50.970">
    <property type="match status" value="2"/>
</dbReference>
<evidence type="ECO:0000256" key="15">
    <source>
        <dbReference type="PIRSR" id="PIRSR605478-5"/>
    </source>
</evidence>
<dbReference type="Pfam" id="PF00456">
    <property type="entry name" value="Transketolase_N"/>
    <property type="match status" value="1"/>
</dbReference>
<accession>A0A1M7ZBT8</accession>
<evidence type="ECO:0000256" key="3">
    <source>
        <dbReference type="ARBA" id="ARBA00013152"/>
    </source>
</evidence>
<comment type="catalytic activity">
    <reaction evidence="9">
        <text>D-sedoheptulose 7-phosphate + D-glyceraldehyde 3-phosphate = aldehydo-D-ribose 5-phosphate + D-xylulose 5-phosphate</text>
        <dbReference type="Rhea" id="RHEA:10508"/>
        <dbReference type="ChEBI" id="CHEBI:57483"/>
        <dbReference type="ChEBI" id="CHEBI:57737"/>
        <dbReference type="ChEBI" id="CHEBI:58273"/>
        <dbReference type="ChEBI" id="CHEBI:59776"/>
        <dbReference type="EC" id="2.2.1.1"/>
    </reaction>
</comment>
<feature type="site" description="Important for catalytic activity" evidence="15">
    <location>
        <position position="29"/>
    </location>
</feature>
<feature type="binding site" evidence="12">
    <location>
        <position position="468"/>
    </location>
    <ligand>
        <name>substrate</name>
    </ligand>
</feature>
<dbReference type="STRING" id="1123029.SAMN02745172_00970"/>
<dbReference type="FunFam" id="3.40.50.970:FF:000003">
    <property type="entry name" value="Transketolase"/>
    <property type="match status" value="1"/>
</dbReference>
<feature type="binding site" evidence="14">
    <location>
        <position position="186"/>
    </location>
    <ligand>
        <name>Mg(2+)</name>
        <dbReference type="ChEBI" id="CHEBI:18420"/>
    </ligand>
</feature>
<dbReference type="GO" id="GO:0006098">
    <property type="term" value="P:pentose-phosphate shunt"/>
    <property type="evidence" value="ECO:0007669"/>
    <property type="project" value="TreeGrafter"/>
</dbReference>
<feature type="binding site" evidence="13">
    <location>
        <position position="69"/>
    </location>
    <ligand>
        <name>thiamine diphosphate</name>
        <dbReference type="ChEBI" id="CHEBI:58937"/>
    </ligand>
</feature>
<dbReference type="InterPro" id="IPR055152">
    <property type="entry name" value="Transketolase-like_C_2"/>
</dbReference>
<feature type="binding site" evidence="12">
    <location>
        <position position="383"/>
    </location>
    <ligand>
        <name>substrate</name>
    </ligand>
</feature>
<evidence type="ECO:0000256" key="12">
    <source>
        <dbReference type="PIRSR" id="PIRSR605478-2"/>
    </source>
</evidence>
<organism evidence="17 18">
    <name type="scientific">Pseudoxanthobacter soli DSM 19599</name>
    <dbReference type="NCBI Taxonomy" id="1123029"/>
    <lineage>
        <taxon>Bacteria</taxon>
        <taxon>Pseudomonadati</taxon>
        <taxon>Pseudomonadota</taxon>
        <taxon>Alphaproteobacteria</taxon>
        <taxon>Hyphomicrobiales</taxon>
        <taxon>Segnochrobactraceae</taxon>
        <taxon>Pseudoxanthobacter</taxon>
    </lineage>
</organism>
<dbReference type="Pfam" id="PF22613">
    <property type="entry name" value="Transketolase_C_1"/>
    <property type="match status" value="1"/>
</dbReference>
<keyword evidence="8 13" id="KW-0786">Thiamine pyrophosphate</keyword>
<dbReference type="NCBIfam" id="TIGR00232">
    <property type="entry name" value="tktlase_bact"/>
    <property type="match status" value="1"/>
</dbReference>
<dbReference type="InterPro" id="IPR005474">
    <property type="entry name" value="Transketolase_N"/>
</dbReference>
<dbReference type="Proteomes" id="UP000186406">
    <property type="component" value="Unassembled WGS sequence"/>
</dbReference>
<evidence type="ECO:0000313" key="18">
    <source>
        <dbReference type="Proteomes" id="UP000186406"/>
    </source>
</evidence>
<gene>
    <name evidence="17" type="ORF">SAMN02745172_00970</name>
</gene>
<keyword evidence="6" id="KW-0106">Calcium</keyword>
<dbReference type="CDD" id="cd02012">
    <property type="entry name" value="TPP_TK"/>
    <property type="match status" value="1"/>
</dbReference>
<evidence type="ECO:0000256" key="7">
    <source>
        <dbReference type="ARBA" id="ARBA00022842"/>
    </source>
</evidence>
<evidence type="ECO:0000256" key="6">
    <source>
        <dbReference type="ARBA" id="ARBA00022837"/>
    </source>
</evidence>
<dbReference type="InterPro" id="IPR005475">
    <property type="entry name" value="Transketolase-like_Pyr-bd"/>
</dbReference>
<feature type="binding site" evidence="12">
    <location>
        <position position="472"/>
    </location>
    <ligand>
        <name>substrate</name>
    </ligand>
</feature>
<dbReference type="RefSeq" id="WP_073626191.1">
    <property type="nucleotide sequence ID" value="NZ_FRXO01000002.1"/>
</dbReference>
<evidence type="ECO:0000259" key="16">
    <source>
        <dbReference type="SMART" id="SM00861"/>
    </source>
</evidence>
<dbReference type="PANTHER" id="PTHR43522:SF2">
    <property type="entry name" value="TRANSKETOLASE 1-RELATED"/>
    <property type="match status" value="1"/>
</dbReference>
<evidence type="ECO:0000256" key="2">
    <source>
        <dbReference type="ARBA" id="ARBA00011738"/>
    </source>
</evidence>
<feature type="binding site" evidence="13">
    <location>
        <position position="436"/>
    </location>
    <ligand>
        <name>thiamine diphosphate</name>
        <dbReference type="ChEBI" id="CHEBI:58937"/>
    </ligand>
</feature>
<feature type="binding site" evidence="13">
    <location>
        <position position="260"/>
    </location>
    <ligand>
        <name>thiamine diphosphate</name>
        <dbReference type="ChEBI" id="CHEBI:58937"/>
    </ligand>
</feature>
<dbReference type="GO" id="GO:0004802">
    <property type="term" value="F:transketolase activity"/>
    <property type="evidence" value="ECO:0007669"/>
    <property type="project" value="UniProtKB-UniRule"/>
</dbReference>
<feature type="binding site" evidence="14">
    <location>
        <position position="188"/>
    </location>
    <ligand>
        <name>Mg(2+)</name>
        <dbReference type="ChEBI" id="CHEBI:18420"/>
    </ligand>
</feature>
<proteinExistence type="inferred from homology"/>
<dbReference type="InterPro" id="IPR029061">
    <property type="entry name" value="THDP-binding"/>
</dbReference>
<feature type="binding site" evidence="12">
    <location>
        <position position="260"/>
    </location>
    <ligand>
        <name>substrate</name>
    </ligand>
</feature>
<evidence type="ECO:0000256" key="14">
    <source>
        <dbReference type="PIRSR" id="PIRSR605478-4"/>
    </source>
</evidence>
<evidence type="ECO:0000256" key="8">
    <source>
        <dbReference type="ARBA" id="ARBA00023052"/>
    </source>
</evidence>
<feature type="domain" description="Transketolase-like pyrimidine-binding" evidence="16">
    <location>
        <begin position="353"/>
        <end position="524"/>
    </location>
</feature>
<comment type="cofactor">
    <cofactor evidence="14">
        <name>Mg(2+)</name>
        <dbReference type="ChEBI" id="CHEBI:18420"/>
    </cofactor>
    <text evidence="14">Binds 1 Mg(2+) ion per subunit. Can also utilize other divalent metal cations, such as Ca(2+), Mn(2+) and Co(2+).</text>
</comment>
<reference evidence="17 18" key="1">
    <citation type="submission" date="2016-12" db="EMBL/GenBank/DDBJ databases">
        <authorList>
            <person name="Song W.-J."/>
            <person name="Kurnit D.M."/>
        </authorList>
    </citation>
    <scope>NUCLEOTIDE SEQUENCE [LARGE SCALE GENOMIC DNA]</scope>
    <source>
        <strain evidence="17 18">DSM 19599</strain>
    </source>
</reference>
<feature type="binding site" evidence="12">
    <location>
        <position position="460"/>
    </location>
    <ligand>
        <name>substrate</name>
    </ligand>
</feature>
<dbReference type="SMART" id="SM00861">
    <property type="entry name" value="Transket_pyr"/>
    <property type="match status" value="1"/>
</dbReference>
<feature type="binding site" evidence="13">
    <location>
        <position position="157"/>
    </location>
    <ligand>
        <name>thiamine diphosphate</name>
        <dbReference type="ChEBI" id="CHEBI:58937"/>
    </ligand>
</feature>
<evidence type="ECO:0000256" key="4">
    <source>
        <dbReference type="ARBA" id="ARBA00022679"/>
    </source>
</evidence>
<dbReference type="EMBL" id="FRXO01000002">
    <property type="protein sequence ID" value="SHO62365.1"/>
    <property type="molecule type" value="Genomic_DNA"/>
</dbReference>
<evidence type="ECO:0000313" key="17">
    <source>
        <dbReference type="EMBL" id="SHO62365.1"/>
    </source>
</evidence>
<dbReference type="InterPro" id="IPR009014">
    <property type="entry name" value="Transketo_C/PFOR_II"/>
</dbReference>
<feature type="binding site" evidence="14">
    <location>
        <position position="156"/>
    </location>
    <ligand>
        <name>Mg(2+)</name>
        <dbReference type="ChEBI" id="CHEBI:18420"/>
    </ligand>
</feature>
<sequence length="666" mass="70662">MIDSEKHSLMAAAARVLAIDAVEAAGCGHPGLPMGAADVASVLFSHVLAFDPTAPRWPDRDRFVLSAGHGSALLYGLLHLVGYEDFPLDTLKTFRQLGSPAAGHPEFGHGAGIEATTGPLGQGVAMAVGMALAERMMNARFGNDLVDHRTYVLASDGDLMEGVAQEAIALAGHLRLSRLTLLWDDNGVSIDGPASLAVSGDMLARFESAGWSACRIDGHDPEAIFAALERARTSDRPSLIACRTTIGFGAPTKSGSAAAHGAPLGPKEALGARHAYGWASETPFDIPAEIRDLWRIAGLRSVHARKEWEKRYRALSAEERGEFDRRMRGQLPPGFDEALGGFRKRLAADRTAIATRKASEAVLEVINAFVPETVGGSADLTGSNNTLTRNMTAISPGHFGGRYVHWGVREHAMAAAMNGMVLHGGVIPYSGTFLAFSDYCKPALRLAALMRLRVVHVMTHDSIGLGEDGPTHQPVEQLAGLRAIPNMLVLRPADAVETAECWQIALENRTGPSVLALSRQALPALRTVHEPANLSARGAYELRPAAGEALVSLFATGSEVAVAVAAKELLDAEGIPARVVSVPSFELFERQSAERRREVVGDAPVKVGIEAAVRLGWDRLIGDDGLFVGMTGFGASAPAGVLYRHFGITAAAVADAARKRLDERVG</sequence>
<feature type="binding site" evidence="13">
    <location>
        <begin position="118"/>
        <end position="120"/>
    </location>
    <ligand>
        <name>thiamine diphosphate</name>
        <dbReference type="ChEBI" id="CHEBI:58937"/>
    </ligand>
</feature>
<dbReference type="EC" id="2.2.1.1" evidence="3 10"/>
<dbReference type="OrthoDB" id="8732661at2"/>
<feature type="binding site" evidence="12">
    <location>
        <position position="519"/>
    </location>
    <ligand>
        <name>substrate</name>
    </ligand>
</feature>
<dbReference type="PROSITE" id="PS00802">
    <property type="entry name" value="TRANSKETOLASE_2"/>
    <property type="match status" value="1"/>
</dbReference>
<feature type="binding site" evidence="12">
    <location>
        <position position="29"/>
    </location>
    <ligand>
        <name>substrate</name>
    </ligand>
</feature>
<evidence type="ECO:0000256" key="11">
    <source>
        <dbReference type="PIRSR" id="PIRSR605478-1"/>
    </source>
</evidence>
<comment type="subunit">
    <text evidence="2">Homodimer.</text>
</comment>
<keyword evidence="5 14" id="KW-0479">Metal-binding</keyword>
<evidence type="ECO:0000256" key="9">
    <source>
        <dbReference type="ARBA" id="ARBA00049473"/>
    </source>
</evidence>
<keyword evidence="18" id="KW-1185">Reference proteome</keyword>
<evidence type="ECO:0000256" key="5">
    <source>
        <dbReference type="ARBA" id="ARBA00022723"/>
    </source>
</evidence>
<feature type="active site" description="Proton donor" evidence="11">
    <location>
        <position position="410"/>
    </location>
</feature>
<dbReference type="InterPro" id="IPR033247">
    <property type="entry name" value="Transketolase_fam"/>
</dbReference>
<evidence type="ECO:0000256" key="13">
    <source>
        <dbReference type="PIRSR" id="PIRSR605478-3"/>
    </source>
</evidence>
<dbReference type="CDD" id="cd07033">
    <property type="entry name" value="TPP_PYR_DXS_TK_like"/>
    <property type="match status" value="1"/>
</dbReference>
<comment type="cofactor">
    <cofactor evidence="13">
        <name>thiamine diphosphate</name>
        <dbReference type="ChEBI" id="CHEBI:58937"/>
    </cofactor>
    <text evidence="13">Binds 1 thiamine pyrophosphate per subunit. During the reaction, the substrate forms a covalent intermediate with the cofactor.</text>
</comment>
<dbReference type="SUPFAM" id="SSF52922">
    <property type="entry name" value="TK C-terminal domain-like"/>
    <property type="match status" value="1"/>
</dbReference>
<dbReference type="AlphaFoldDB" id="A0A1M7ZBT8"/>
<dbReference type="InterPro" id="IPR005478">
    <property type="entry name" value="Transketolase_bac-like"/>
</dbReference>
<dbReference type="PANTHER" id="PTHR43522">
    <property type="entry name" value="TRANSKETOLASE"/>
    <property type="match status" value="1"/>
</dbReference>
<name>A0A1M7ZBT8_9HYPH</name>
<dbReference type="InterPro" id="IPR020826">
    <property type="entry name" value="Transketolase_BS"/>
</dbReference>
<dbReference type="GO" id="GO:0046872">
    <property type="term" value="F:metal ion binding"/>
    <property type="evidence" value="ECO:0007669"/>
    <property type="project" value="UniProtKB-KW"/>
</dbReference>
<feature type="binding site" evidence="12">
    <location>
        <position position="356"/>
    </location>
    <ligand>
        <name>substrate</name>
    </ligand>
</feature>
<dbReference type="FunFam" id="3.40.50.970:FF:000004">
    <property type="entry name" value="Transketolase"/>
    <property type="match status" value="1"/>
</dbReference>
<protein>
    <recommendedName>
        <fullName evidence="3 10">Transketolase</fullName>
        <ecNumber evidence="3 10">2.2.1.1</ecNumber>
    </recommendedName>
</protein>
<evidence type="ECO:0000256" key="1">
    <source>
        <dbReference type="ARBA" id="ARBA00007131"/>
    </source>
</evidence>
<keyword evidence="4" id="KW-0808">Transferase</keyword>
<dbReference type="Gene3D" id="3.40.50.920">
    <property type="match status" value="1"/>
</dbReference>
<keyword evidence="7 14" id="KW-0460">Magnesium</keyword>
<feature type="binding site" evidence="13">
    <location>
        <position position="186"/>
    </location>
    <ligand>
        <name>thiamine diphosphate</name>
        <dbReference type="ChEBI" id="CHEBI:58937"/>
    </ligand>
</feature>
<dbReference type="SUPFAM" id="SSF52518">
    <property type="entry name" value="Thiamin diphosphate-binding fold (THDP-binding)"/>
    <property type="match status" value="2"/>
</dbReference>
<dbReference type="GO" id="GO:0005829">
    <property type="term" value="C:cytosol"/>
    <property type="evidence" value="ECO:0007669"/>
    <property type="project" value="TreeGrafter"/>
</dbReference>
<dbReference type="Pfam" id="PF02779">
    <property type="entry name" value="Transket_pyr"/>
    <property type="match status" value="1"/>
</dbReference>
<evidence type="ECO:0000256" key="10">
    <source>
        <dbReference type="NCBIfam" id="TIGR00232"/>
    </source>
</evidence>